<dbReference type="EMBL" id="LCQW01000001">
    <property type="protein sequence ID" value="KKW25048.1"/>
    <property type="molecule type" value="Genomic_DNA"/>
</dbReference>
<comment type="caution">
    <text evidence="2">The sequence shown here is derived from an EMBL/GenBank/DDBJ whole genome shotgun (WGS) entry which is preliminary data.</text>
</comment>
<evidence type="ECO:0008006" key="4">
    <source>
        <dbReference type="Google" id="ProtNLM"/>
    </source>
</evidence>
<name>A0A0G1X1R9_9BACT</name>
<organism evidence="2 3">
    <name type="scientific">Candidatus Kaiserbacteria bacterium GW2011_GWA2_52_12</name>
    <dbReference type="NCBI Taxonomy" id="1618671"/>
    <lineage>
        <taxon>Bacteria</taxon>
        <taxon>Candidatus Kaiseribacteriota</taxon>
    </lineage>
</organism>
<reference evidence="2 3" key="1">
    <citation type="journal article" date="2015" name="Nature">
        <title>rRNA introns, odd ribosomes, and small enigmatic genomes across a large radiation of phyla.</title>
        <authorList>
            <person name="Brown C.T."/>
            <person name="Hug L.A."/>
            <person name="Thomas B.C."/>
            <person name="Sharon I."/>
            <person name="Castelle C.J."/>
            <person name="Singh A."/>
            <person name="Wilkins M.J."/>
            <person name="Williams K.H."/>
            <person name="Banfield J.F."/>
        </authorList>
    </citation>
    <scope>NUCLEOTIDE SEQUENCE [LARGE SCALE GENOMIC DNA]</scope>
</reference>
<dbReference type="STRING" id="1618671.UY67_C0001G0050"/>
<protein>
    <recommendedName>
        <fullName evidence="4">Ig-like domain-containing protein</fullName>
    </recommendedName>
</protein>
<evidence type="ECO:0000313" key="3">
    <source>
        <dbReference type="Proteomes" id="UP000034273"/>
    </source>
</evidence>
<feature type="signal peptide" evidence="1">
    <location>
        <begin position="1"/>
        <end position="27"/>
    </location>
</feature>
<sequence length="130" mass="14098">MRSHHIQRFIAALIASIAFISPWCAVATTLDDMQTTLHYALSAVAAVTADQPISCAILTSKNVVKVNETFTFAWYSTGKNSQIAPEGGLAWQPFNVISMAISKPGKWTYTLNFYGSGTVTPCSRIITVVP</sequence>
<keyword evidence="1" id="KW-0732">Signal</keyword>
<dbReference type="AlphaFoldDB" id="A0A0G1X1R9"/>
<dbReference type="Proteomes" id="UP000034273">
    <property type="component" value="Unassembled WGS sequence"/>
</dbReference>
<proteinExistence type="predicted"/>
<feature type="chain" id="PRO_5002540684" description="Ig-like domain-containing protein" evidence="1">
    <location>
        <begin position="28"/>
        <end position="130"/>
    </location>
</feature>
<accession>A0A0G1X1R9</accession>
<gene>
    <name evidence="2" type="ORF">UY67_C0001G0050</name>
</gene>
<evidence type="ECO:0000313" key="2">
    <source>
        <dbReference type="EMBL" id="KKW25048.1"/>
    </source>
</evidence>
<evidence type="ECO:0000256" key="1">
    <source>
        <dbReference type="SAM" id="SignalP"/>
    </source>
</evidence>